<dbReference type="EMBL" id="FLQU01000222">
    <property type="protein sequence ID" value="SBS82694.1"/>
    <property type="molecule type" value="Genomic_DNA"/>
</dbReference>
<evidence type="ECO:0000313" key="1">
    <source>
        <dbReference type="EMBL" id="SBS82694.1"/>
    </source>
</evidence>
<dbReference type="Proteomes" id="UP000078560">
    <property type="component" value="Unassembled WGS sequence"/>
</dbReference>
<evidence type="ECO:0000313" key="2">
    <source>
        <dbReference type="Proteomes" id="UP000078560"/>
    </source>
</evidence>
<organism evidence="1 2">
    <name type="scientific">Plasmodium ovale curtisi</name>
    <dbReference type="NCBI Taxonomy" id="864141"/>
    <lineage>
        <taxon>Eukaryota</taxon>
        <taxon>Sar</taxon>
        <taxon>Alveolata</taxon>
        <taxon>Apicomplexa</taxon>
        <taxon>Aconoidasida</taxon>
        <taxon>Haemosporida</taxon>
        <taxon>Plasmodiidae</taxon>
        <taxon>Plasmodium</taxon>
        <taxon>Plasmodium (Plasmodium)</taxon>
    </lineage>
</organism>
<dbReference type="AlphaFoldDB" id="A0A1A8VTM7"/>
<dbReference type="InterPro" id="IPR051888">
    <property type="entry name" value="UPF0148_domain"/>
</dbReference>
<sequence>MKIEDNNNLSDPFSASQVIGDKLLQGWTLLNATCHICKVTPLVKQKNKEENFCAKCNLYIKFEKKENEETDGERSMDISIANSKFDEPKKEETSTESPIKYIKEIKLQNEEFNELLNKNNITNEEIKNLFEYKNYIKERCGYDVGTWLDFDSNFAKSVQLEGKHEHGDDTISQKGKNDVLQNEQIAISQRGVHFSEKQTDTHCLPNKREHLKISEENYFLKTEALSSRYNKLETEFLILNKAKDVFLEKLEKYIELLGRRDNKNEEMEYINKVVSIVGVLEKINNLKKYVIL</sequence>
<dbReference type="PANTHER" id="PTHR16537:SF1">
    <property type="entry name" value="PROTEIN ZNRD2"/>
    <property type="match status" value="1"/>
</dbReference>
<name>A0A1A8VTM7_PLAOA</name>
<accession>A0A1A8VTM7</accession>
<gene>
    <name evidence="1" type="ORF">POVCU2_0016540</name>
</gene>
<dbReference type="PANTHER" id="PTHR16537">
    <property type="entry name" value="SJOEGREN SYNDROME/SCLERODERMA AUTOANTIGEN 1"/>
    <property type="match status" value="1"/>
</dbReference>
<dbReference type="InterPro" id="IPR009563">
    <property type="entry name" value="SSSCA1"/>
</dbReference>
<reference evidence="2" key="1">
    <citation type="submission" date="2016-05" db="EMBL/GenBank/DDBJ databases">
        <authorList>
            <person name="Naeem Raeece"/>
        </authorList>
    </citation>
    <scope>NUCLEOTIDE SEQUENCE [LARGE SCALE GENOMIC DNA]</scope>
</reference>
<dbReference type="Pfam" id="PF06677">
    <property type="entry name" value="Auto_anti-p27"/>
    <property type="match status" value="1"/>
</dbReference>
<proteinExistence type="predicted"/>
<protein>
    <submittedName>
        <fullName evidence="1">Uncharacterized protein</fullName>
    </submittedName>
</protein>